<protein>
    <recommendedName>
        <fullName evidence="3">Baseplate hub subunit</fullName>
    </recommendedName>
</protein>
<dbReference type="Proteomes" id="UP001358193">
    <property type="component" value="Segment"/>
</dbReference>
<dbReference type="EMBL" id="OR769223">
    <property type="protein sequence ID" value="WQJ53585.1"/>
    <property type="molecule type" value="Genomic_DNA"/>
</dbReference>
<reference evidence="1 2" key="1">
    <citation type="submission" date="2023-11" db="EMBL/GenBank/DDBJ databases">
        <authorList>
            <person name="Cook R."/>
            <person name="Crisci M."/>
            <person name="Pye H."/>
            <person name="Adriaenssens E."/>
            <person name="Santini J."/>
        </authorList>
    </citation>
    <scope>NUCLEOTIDE SEQUENCE [LARGE SCALE GENOMIC DNA]</scope>
    <source>
        <strain evidence="1">Lak_Megaphage_Sonny</strain>
    </source>
</reference>
<name>A0ABZ0Z314_9CAUD</name>
<sequence length="301" mass="33718">MYLKLKSTGPTNNFVQWLKGFKDIDPLQSIIIEVDLNELSFIAKCFPDNKSVIKYSTISFEDAGYELAYIKDGAQVDMDWNNCSDETDKRIKIGLYHNLGKVIDVVTMFSETEHEMDINFDLNKAVKYKPDSRGNAIICPEYTGIIWSFISKALKMNIHCSQLSELFQKLDDNKFLNGICNIGSPSVYEVKMSTLNNLAKISSALSTDKSKDKIKFYSKLIDGNRAFFAEDATNGTYDYLIGYYSSGENGDTATTVFKENFINATKGLNVETLELILDTAGASRIIINVNNAKIVIGAIKQ</sequence>
<evidence type="ECO:0008006" key="3">
    <source>
        <dbReference type="Google" id="ProtNLM"/>
    </source>
</evidence>
<proteinExistence type="predicted"/>
<accession>A0ABZ0Z314</accession>
<organism evidence="1 2">
    <name type="scientific">phage Lak_Megaphage_Sonny</name>
    <dbReference type="NCBI Taxonomy" id="3109229"/>
    <lineage>
        <taxon>Viruses</taxon>
        <taxon>Duplodnaviria</taxon>
        <taxon>Heunggongvirae</taxon>
        <taxon>Uroviricota</taxon>
        <taxon>Caudoviricetes</taxon>
        <taxon>Caudoviricetes code 15 clade</taxon>
    </lineage>
</organism>
<evidence type="ECO:0000313" key="2">
    <source>
        <dbReference type="Proteomes" id="UP001358193"/>
    </source>
</evidence>
<keyword evidence="2" id="KW-1185">Reference proteome</keyword>
<evidence type="ECO:0000313" key="1">
    <source>
        <dbReference type="EMBL" id="WQJ53585.1"/>
    </source>
</evidence>